<evidence type="ECO:0000256" key="2">
    <source>
        <dbReference type="ARBA" id="ARBA00012513"/>
    </source>
</evidence>
<feature type="binding site" evidence="10">
    <location>
        <position position="45"/>
    </location>
    <ligand>
        <name>ATP</name>
        <dbReference type="ChEBI" id="CHEBI:30616"/>
    </ligand>
</feature>
<evidence type="ECO:0000256" key="4">
    <source>
        <dbReference type="ARBA" id="ARBA00022679"/>
    </source>
</evidence>
<comment type="catalytic activity">
    <reaction evidence="9">
        <text>L-seryl-[protein] + ATP = O-phospho-L-seryl-[protein] + ADP + H(+)</text>
        <dbReference type="Rhea" id="RHEA:17989"/>
        <dbReference type="Rhea" id="RHEA-COMP:9863"/>
        <dbReference type="Rhea" id="RHEA-COMP:11604"/>
        <dbReference type="ChEBI" id="CHEBI:15378"/>
        <dbReference type="ChEBI" id="CHEBI:29999"/>
        <dbReference type="ChEBI" id="CHEBI:30616"/>
        <dbReference type="ChEBI" id="CHEBI:83421"/>
        <dbReference type="ChEBI" id="CHEBI:456216"/>
        <dbReference type="EC" id="2.7.11.1"/>
    </reaction>
</comment>
<name>A0A9D4JSQ7_DREPO</name>
<dbReference type="Gene3D" id="1.10.510.10">
    <property type="entry name" value="Transferase(Phosphotransferase) domain 1"/>
    <property type="match status" value="1"/>
</dbReference>
<dbReference type="Gene3D" id="3.30.200.20">
    <property type="entry name" value="Phosphorylase Kinase, domain 1"/>
    <property type="match status" value="1"/>
</dbReference>
<gene>
    <name evidence="13" type="ORF">DPMN_120477</name>
</gene>
<dbReference type="AlphaFoldDB" id="A0A9D4JSQ7"/>
<reference evidence="13" key="1">
    <citation type="journal article" date="2019" name="bioRxiv">
        <title>The Genome of the Zebra Mussel, Dreissena polymorpha: A Resource for Invasive Species Research.</title>
        <authorList>
            <person name="McCartney M.A."/>
            <person name="Auch B."/>
            <person name="Kono T."/>
            <person name="Mallez S."/>
            <person name="Zhang Y."/>
            <person name="Obille A."/>
            <person name="Becker A."/>
            <person name="Abrahante J.E."/>
            <person name="Garbe J."/>
            <person name="Badalamenti J.P."/>
            <person name="Herman A."/>
            <person name="Mangelson H."/>
            <person name="Liachko I."/>
            <person name="Sullivan S."/>
            <person name="Sone E.D."/>
            <person name="Koren S."/>
            <person name="Silverstein K.A.T."/>
            <person name="Beckman K.B."/>
            <person name="Gohl D.M."/>
        </authorList>
    </citation>
    <scope>NUCLEOTIDE SEQUENCE</scope>
    <source>
        <strain evidence="13">Duluth1</strain>
        <tissue evidence="13">Whole animal</tissue>
    </source>
</reference>
<evidence type="ECO:0000256" key="1">
    <source>
        <dbReference type="ARBA" id="ARBA00010886"/>
    </source>
</evidence>
<evidence type="ECO:0000256" key="6">
    <source>
        <dbReference type="ARBA" id="ARBA00022777"/>
    </source>
</evidence>
<evidence type="ECO:0000313" key="13">
    <source>
        <dbReference type="EMBL" id="KAH3818752.1"/>
    </source>
</evidence>
<evidence type="ECO:0000256" key="9">
    <source>
        <dbReference type="ARBA" id="ARBA00048679"/>
    </source>
</evidence>
<dbReference type="InterPro" id="IPR000719">
    <property type="entry name" value="Prot_kinase_dom"/>
</dbReference>
<dbReference type="Pfam" id="PF00069">
    <property type="entry name" value="Pkinase"/>
    <property type="match status" value="1"/>
</dbReference>
<keyword evidence="3 11" id="KW-0723">Serine/threonine-protein kinase</keyword>
<evidence type="ECO:0000256" key="7">
    <source>
        <dbReference type="ARBA" id="ARBA00022840"/>
    </source>
</evidence>
<protein>
    <recommendedName>
        <fullName evidence="2">non-specific serine/threonine protein kinase</fullName>
        <ecNumber evidence="2">2.7.11.1</ecNumber>
    </recommendedName>
</protein>
<dbReference type="GO" id="GO:0004674">
    <property type="term" value="F:protein serine/threonine kinase activity"/>
    <property type="evidence" value="ECO:0007669"/>
    <property type="project" value="UniProtKB-KW"/>
</dbReference>
<dbReference type="PANTHER" id="PTHR44899:SF3">
    <property type="entry name" value="SERINE_THREONINE-PROTEIN KINASE NEK1"/>
    <property type="match status" value="1"/>
</dbReference>
<accession>A0A9D4JSQ7</accession>
<organism evidence="13 14">
    <name type="scientific">Dreissena polymorpha</name>
    <name type="common">Zebra mussel</name>
    <name type="synonym">Mytilus polymorpha</name>
    <dbReference type="NCBI Taxonomy" id="45954"/>
    <lineage>
        <taxon>Eukaryota</taxon>
        <taxon>Metazoa</taxon>
        <taxon>Spiralia</taxon>
        <taxon>Lophotrochozoa</taxon>
        <taxon>Mollusca</taxon>
        <taxon>Bivalvia</taxon>
        <taxon>Autobranchia</taxon>
        <taxon>Heteroconchia</taxon>
        <taxon>Euheterodonta</taxon>
        <taxon>Imparidentia</taxon>
        <taxon>Neoheterodontei</taxon>
        <taxon>Myida</taxon>
        <taxon>Dreissenoidea</taxon>
        <taxon>Dreissenidae</taxon>
        <taxon>Dreissena</taxon>
    </lineage>
</organism>
<evidence type="ECO:0000256" key="3">
    <source>
        <dbReference type="ARBA" id="ARBA00022527"/>
    </source>
</evidence>
<keyword evidence="5 10" id="KW-0547">Nucleotide-binding</keyword>
<comment type="catalytic activity">
    <reaction evidence="8">
        <text>L-threonyl-[protein] + ATP = O-phospho-L-threonyl-[protein] + ADP + H(+)</text>
        <dbReference type="Rhea" id="RHEA:46608"/>
        <dbReference type="Rhea" id="RHEA-COMP:11060"/>
        <dbReference type="Rhea" id="RHEA-COMP:11605"/>
        <dbReference type="ChEBI" id="CHEBI:15378"/>
        <dbReference type="ChEBI" id="CHEBI:30013"/>
        <dbReference type="ChEBI" id="CHEBI:30616"/>
        <dbReference type="ChEBI" id="CHEBI:61977"/>
        <dbReference type="ChEBI" id="CHEBI:456216"/>
        <dbReference type="EC" id="2.7.11.1"/>
    </reaction>
</comment>
<keyword evidence="6" id="KW-0418">Kinase</keyword>
<comment type="caution">
    <text evidence="13">The sequence shown here is derived from an EMBL/GenBank/DDBJ whole genome shotgun (WGS) entry which is preliminary data.</text>
</comment>
<dbReference type="SUPFAM" id="SSF56112">
    <property type="entry name" value="Protein kinase-like (PK-like)"/>
    <property type="match status" value="1"/>
</dbReference>
<evidence type="ECO:0000256" key="8">
    <source>
        <dbReference type="ARBA" id="ARBA00047899"/>
    </source>
</evidence>
<dbReference type="InterPro" id="IPR008271">
    <property type="entry name" value="Ser/Thr_kinase_AS"/>
</dbReference>
<dbReference type="PANTHER" id="PTHR44899">
    <property type="entry name" value="CAMK FAMILY PROTEIN KINASE"/>
    <property type="match status" value="1"/>
</dbReference>
<comment type="similarity">
    <text evidence="1">Belongs to the protein kinase superfamily. NEK Ser/Thr protein kinase family. NIMA subfamily.</text>
</comment>
<keyword evidence="14" id="KW-1185">Reference proteome</keyword>
<dbReference type="EC" id="2.7.11.1" evidence="2"/>
<dbReference type="GO" id="GO:0005524">
    <property type="term" value="F:ATP binding"/>
    <property type="evidence" value="ECO:0007669"/>
    <property type="project" value="UniProtKB-UniRule"/>
</dbReference>
<evidence type="ECO:0000313" key="14">
    <source>
        <dbReference type="Proteomes" id="UP000828390"/>
    </source>
</evidence>
<reference evidence="13" key="2">
    <citation type="submission" date="2020-11" db="EMBL/GenBank/DDBJ databases">
        <authorList>
            <person name="McCartney M.A."/>
            <person name="Auch B."/>
            <person name="Kono T."/>
            <person name="Mallez S."/>
            <person name="Becker A."/>
            <person name="Gohl D.M."/>
            <person name="Silverstein K.A.T."/>
            <person name="Koren S."/>
            <person name="Bechman K.B."/>
            <person name="Herman A."/>
            <person name="Abrahante J.E."/>
            <person name="Garbe J."/>
        </authorList>
    </citation>
    <scope>NUCLEOTIDE SEQUENCE</scope>
    <source>
        <strain evidence="13">Duluth1</strain>
        <tissue evidence="13">Whole animal</tissue>
    </source>
</reference>
<keyword evidence="4" id="KW-0808">Transferase</keyword>
<dbReference type="PROSITE" id="PS00107">
    <property type="entry name" value="PROTEIN_KINASE_ATP"/>
    <property type="match status" value="1"/>
</dbReference>
<feature type="domain" description="Protein kinase" evidence="12">
    <location>
        <begin position="16"/>
        <end position="274"/>
    </location>
</feature>
<evidence type="ECO:0000256" key="5">
    <source>
        <dbReference type="ARBA" id="ARBA00022741"/>
    </source>
</evidence>
<keyword evidence="7 10" id="KW-0067">ATP-binding</keyword>
<dbReference type="EMBL" id="JAIWYP010000005">
    <property type="protein sequence ID" value="KAH3818752.1"/>
    <property type="molecule type" value="Genomic_DNA"/>
</dbReference>
<proteinExistence type="inferred from homology"/>
<dbReference type="Proteomes" id="UP000828390">
    <property type="component" value="Unassembled WGS sequence"/>
</dbReference>
<evidence type="ECO:0000256" key="10">
    <source>
        <dbReference type="PROSITE-ProRule" id="PRU10141"/>
    </source>
</evidence>
<dbReference type="SMART" id="SM00220">
    <property type="entry name" value="S_TKc"/>
    <property type="match status" value="1"/>
</dbReference>
<sequence>MSNRVENLRGKNSEDFLSIKEIGNGTFGQVLKVQKAGTREFFAMKVINISKLNAKDVEHAETEIRNLKTLSHENLVRYVSDFRKDGGKKICIVMELCDCTLRKYQAEKECGLTEQEVDNLLLQISHGLKYMHDREVLHRDIKPTNILVCGSKDPNPVFKMADFGLARQINVPVDGFTKYVGTLSFMSPEMVRGHCYNKSTDIWSLACCAYEVTTGVKVEVDKRGNLLRERSWENWTYSECLKDLLQSMFQLDPEKRPTVDGILVAIETKRHPQETKLHSLETKPDAQTHSRIPRVKKEHLAVENLNLSHSCPAGFLEESDDNEMEDTPRESYFIKQVQVKMSKSNADYLKWAEHCYMSLVDKLHSDIYMDQIEAAINETMDHCSEEVFLEKMKLLLPPKKFKRCEVYLKNYLNYMSALYKTPLMPSFQWRLLEKTLRPI</sequence>
<dbReference type="PROSITE" id="PS50011">
    <property type="entry name" value="PROTEIN_KINASE_DOM"/>
    <property type="match status" value="1"/>
</dbReference>
<dbReference type="InterPro" id="IPR011009">
    <property type="entry name" value="Kinase-like_dom_sf"/>
</dbReference>
<dbReference type="PROSITE" id="PS00108">
    <property type="entry name" value="PROTEIN_KINASE_ST"/>
    <property type="match status" value="1"/>
</dbReference>
<dbReference type="InterPro" id="IPR051131">
    <property type="entry name" value="NEK_Ser/Thr_kinase_NIMA"/>
</dbReference>
<evidence type="ECO:0000256" key="11">
    <source>
        <dbReference type="RuleBase" id="RU000304"/>
    </source>
</evidence>
<evidence type="ECO:0000259" key="12">
    <source>
        <dbReference type="PROSITE" id="PS50011"/>
    </source>
</evidence>
<dbReference type="InterPro" id="IPR017441">
    <property type="entry name" value="Protein_kinase_ATP_BS"/>
</dbReference>